<sequence>MIPLERSPSPEFSPLVVGEDLTPLPAYKSAGTASVDFSGLLSAPLKLHEDLSSGCGGQTWPAGMTLGKHMLRYHRDDLRKSRILELGAGGGLVGLAVARGCAVENPLYITDQLEMHSLMEHNISLNRLEGKAKAAILNWGELLPQEITSFKPDVILAADCVYFEPAFPLLLATLSDLLILCPSATIYFCFKKRRRADMQFLKKAQKMFKVTEIPDEDRPVFSRQGLFLYTFQTA</sequence>
<reference evidence="1 2" key="1">
    <citation type="journal article" date="2022" name="New Phytol.">
        <title>Ecological generalism drives hyperdiversity of secondary metabolite gene clusters in xylarialean endophytes.</title>
        <authorList>
            <person name="Franco M.E.E."/>
            <person name="Wisecaver J.H."/>
            <person name="Arnold A.E."/>
            <person name="Ju Y.M."/>
            <person name="Slot J.C."/>
            <person name="Ahrendt S."/>
            <person name="Moore L.P."/>
            <person name="Eastman K.E."/>
            <person name="Scott K."/>
            <person name="Konkel Z."/>
            <person name="Mondo S.J."/>
            <person name="Kuo A."/>
            <person name="Hayes R.D."/>
            <person name="Haridas S."/>
            <person name="Andreopoulos B."/>
            <person name="Riley R."/>
            <person name="LaButti K."/>
            <person name="Pangilinan J."/>
            <person name="Lipzen A."/>
            <person name="Amirebrahimi M."/>
            <person name="Yan J."/>
            <person name="Adam C."/>
            <person name="Keymanesh K."/>
            <person name="Ng V."/>
            <person name="Louie K."/>
            <person name="Northen T."/>
            <person name="Drula E."/>
            <person name="Henrissat B."/>
            <person name="Hsieh H.M."/>
            <person name="Youens-Clark K."/>
            <person name="Lutzoni F."/>
            <person name="Miadlikowska J."/>
            <person name="Eastwood D.C."/>
            <person name="Hamelin R.C."/>
            <person name="Grigoriev I.V."/>
            <person name="U'Ren J.M."/>
        </authorList>
    </citation>
    <scope>NUCLEOTIDE SEQUENCE [LARGE SCALE GENOMIC DNA]</scope>
    <source>
        <strain evidence="1 2">CBS 119005</strain>
    </source>
</reference>
<dbReference type="EMBL" id="MU393488">
    <property type="protein sequence ID" value="KAI4864294.1"/>
    <property type="molecule type" value="Genomic_DNA"/>
</dbReference>
<protein>
    <submittedName>
        <fullName evidence="1">Methyltransferase-domain-containing protein</fullName>
    </submittedName>
</protein>
<keyword evidence="2" id="KW-1185">Reference proteome</keyword>
<keyword evidence="1" id="KW-0489">Methyltransferase</keyword>
<evidence type="ECO:0000313" key="2">
    <source>
        <dbReference type="Proteomes" id="UP001497700"/>
    </source>
</evidence>
<evidence type="ECO:0000313" key="1">
    <source>
        <dbReference type="EMBL" id="KAI4864294.1"/>
    </source>
</evidence>
<name>A0ACB9YXY0_9PEZI</name>
<comment type="caution">
    <text evidence="1">The sequence shown here is derived from an EMBL/GenBank/DDBJ whole genome shotgun (WGS) entry which is preliminary data.</text>
</comment>
<gene>
    <name evidence="1" type="ORF">F4820DRAFT_470624</name>
</gene>
<organism evidence="1 2">
    <name type="scientific">Hypoxylon rubiginosum</name>
    <dbReference type="NCBI Taxonomy" id="110542"/>
    <lineage>
        <taxon>Eukaryota</taxon>
        <taxon>Fungi</taxon>
        <taxon>Dikarya</taxon>
        <taxon>Ascomycota</taxon>
        <taxon>Pezizomycotina</taxon>
        <taxon>Sordariomycetes</taxon>
        <taxon>Xylariomycetidae</taxon>
        <taxon>Xylariales</taxon>
        <taxon>Hypoxylaceae</taxon>
        <taxon>Hypoxylon</taxon>
    </lineage>
</organism>
<proteinExistence type="predicted"/>
<accession>A0ACB9YXY0</accession>
<dbReference type="Proteomes" id="UP001497700">
    <property type="component" value="Unassembled WGS sequence"/>
</dbReference>
<keyword evidence="1" id="KW-0808">Transferase</keyword>